<dbReference type="Proteomes" id="UP000625711">
    <property type="component" value="Unassembled WGS sequence"/>
</dbReference>
<feature type="compositionally biased region" description="Polar residues" evidence="1">
    <location>
        <begin position="33"/>
        <end position="56"/>
    </location>
</feature>
<evidence type="ECO:0000313" key="3">
    <source>
        <dbReference type="Proteomes" id="UP000625711"/>
    </source>
</evidence>
<comment type="caution">
    <text evidence="2">The sequence shown here is derived from an EMBL/GenBank/DDBJ whole genome shotgun (WGS) entry which is preliminary data.</text>
</comment>
<proteinExistence type="predicted"/>
<evidence type="ECO:0000313" key="2">
    <source>
        <dbReference type="EMBL" id="KAF7271713.1"/>
    </source>
</evidence>
<reference evidence="2" key="1">
    <citation type="submission" date="2020-08" db="EMBL/GenBank/DDBJ databases">
        <title>Genome sequencing and assembly of the red palm weevil Rhynchophorus ferrugineus.</title>
        <authorList>
            <person name="Dias G.B."/>
            <person name="Bergman C.M."/>
            <person name="Manee M."/>
        </authorList>
    </citation>
    <scope>NUCLEOTIDE SEQUENCE</scope>
    <source>
        <strain evidence="2">AA-2017</strain>
        <tissue evidence="2">Whole larva</tissue>
    </source>
</reference>
<evidence type="ECO:0000256" key="1">
    <source>
        <dbReference type="SAM" id="MobiDB-lite"/>
    </source>
</evidence>
<name>A0A834I377_RHYFE</name>
<feature type="compositionally biased region" description="Basic and acidic residues" evidence="1">
    <location>
        <begin position="12"/>
        <end position="26"/>
    </location>
</feature>
<gene>
    <name evidence="2" type="ORF">GWI33_015444</name>
</gene>
<sequence length="102" mass="11748">MNSIHPVTKTLIKTEIRRPDKKRERQSYICRNVETSPRTSTPFPATPTNTTCTQPLSRFPPRPRHEHPTDACNSENCYHYTPLSTNEGPLPRWLDYAAVLIT</sequence>
<dbReference type="AlphaFoldDB" id="A0A834I377"/>
<organism evidence="2 3">
    <name type="scientific">Rhynchophorus ferrugineus</name>
    <name type="common">Red palm weevil</name>
    <name type="synonym">Curculio ferrugineus</name>
    <dbReference type="NCBI Taxonomy" id="354439"/>
    <lineage>
        <taxon>Eukaryota</taxon>
        <taxon>Metazoa</taxon>
        <taxon>Ecdysozoa</taxon>
        <taxon>Arthropoda</taxon>
        <taxon>Hexapoda</taxon>
        <taxon>Insecta</taxon>
        <taxon>Pterygota</taxon>
        <taxon>Neoptera</taxon>
        <taxon>Endopterygota</taxon>
        <taxon>Coleoptera</taxon>
        <taxon>Polyphaga</taxon>
        <taxon>Cucujiformia</taxon>
        <taxon>Curculionidae</taxon>
        <taxon>Dryophthorinae</taxon>
        <taxon>Rhynchophorus</taxon>
    </lineage>
</organism>
<protein>
    <submittedName>
        <fullName evidence="2">Uncharacterized protein</fullName>
    </submittedName>
</protein>
<feature type="region of interest" description="Disordered" evidence="1">
    <location>
        <begin position="1"/>
        <end position="72"/>
    </location>
</feature>
<dbReference type="EMBL" id="JAACXV010013912">
    <property type="protein sequence ID" value="KAF7271713.1"/>
    <property type="molecule type" value="Genomic_DNA"/>
</dbReference>
<keyword evidence="3" id="KW-1185">Reference proteome</keyword>
<accession>A0A834I377</accession>